<dbReference type="SUPFAM" id="SSF51658">
    <property type="entry name" value="Xylose isomerase-like"/>
    <property type="match status" value="1"/>
</dbReference>
<dbReference type="OrthoDB" id="9798407at2"/>
<dbReference type="InterPro" id="IPR036237">
    <property type="entry name" value="Xyl_isomerase-like_sf"/>
</dbReference>
<dbReference type="GO" id="GO:0016853">
    <property type="term" value="F:isomerase activity"/>
    <property type="evidence" value="ECO:0007669"/>
    <property type="project" value="UniProtKB-KW"/>
</dbReference>
<dbReference type="EMBL" id="FMZO01000011">
    <property type="protein sequence ID" value="SDD60984.1"/>
    <property type="molecule type" value="Genomic_DNA"/>
</dbReference>
<dbReference type="InterPro" id="IPR013022">
    <property type="entry name" value="Xyl_isomerase-like_TIM-brl"/>
</dbReference>
<organism evidence="2 3">
    <name type="scientific">Niabella drilacis (strain DSM 25811 / CCM 8410 / CCUG 62505 / LMG 26954 / E90)</name>
    <dbReference type="NCBI Taxonomy" id="1285928"/>
    <lineage>
        <taxon>Bacteria</taxon>
        <taxon>Pseudomonadati</taxon>
        <taxon>Bacteroidota</taxon>
        <taxon>Chitinophagia</taxon>
        <taxon>Chitinophagales</taxon>
        <taxon>Chitinophagaceae</taxon>
        <taxon>Niabella</taxon>
    </lineage>
</organism>
<name>A0A1G6W577_NIADE</name>
<dbReference type="Proteomes" id="UP000198757">
    <property type="component" value="Unassembled WGS sequence"/>
</dbReference>
<accession>A0A1G6W577</accession>
<protein>
    <submittedName>
        <fullName evidence="2">Sugar phosphate isomerase/epimerase</fullName>
    </submittedName>
</protein>
<sequence>MYNRKEFLKRSGGAALGLMLGPSLYAGCSASSRIKASGSISAVGIQLYSLRDDLPKDPKGILKQLAAFGYKEVESYEGAQGMFWGMGNKGFKRYMDELGMKIVSSHCDYTHDFERKAAEAAEIGMSYLICPYVGPQKSLDDYKRLADSFNKAGETCKKNGIRFAYHNHDYSFRLQNGQFPQDIFMQHTDKALMDYEMDIYWVVTAGQDPIAWLKKYSGRFRLCHVKDRKKGVTPKQGEPNLSVIVGTGSIDFKTILAAARKEGMQHYILEQEAYEKAPIECVKEGAAYLNKLVF</sequence>
<evidence type="ECO:0000313" key="3">
    <source>
        <dbReference type="Proteomes" id="UP000198757"/>
    </source>
</evidence>
<keyword evidence="2" id="KW-0413">Isomerase</keyword>
<dbReference type="AlphaFoldDB" id="A0A1G6W577"/>
<gene>
    <name evidence="2" type="ORF">SAMN04487894_1117</name>
</gene>
<dbReference type="RefSeq" id="WP_090391572.1">
    <property type="nucleotide sequence ID" value="NZ_FMZO01000011.1"/>
</dbReference>
<dbReference type="STRING" id="1285928.SAMN04487894_1117"/>
<dbReference type="Gene3D" id="3.20.20.150">
    <property type="entry name" value="Divalent-metal-dependent TIM barrel enzymes"/>
    <property type="match status" value="1"/>
</dbReference>
<dbReference type="Pfam" id="PF01261">
    <property type="entry name" value="AP_endonuc_2"/>
    <property type="match status" value="1"/>
</dbReference>
<feature type="domain" description="Xylose isomerase-like TIM barrel" evidence="1">
    <location>
        <begin position="63"/>
        <end position="291"/>
    </location>
</feature>
<proteinExistence type="predicted"/>
<evidence type="ECO:0000259" key="1">
    <source>
        <dbReference type="Pfam" id="PF01261"/>
    </source>
</evidence>
<dbReference type="InterPro" id="IPR050312">
    <property type="entry name" value="IolE/XylAMocC-like"/>
</dbReference>
<dbReference type="PANTHER" id="PTHR12110:SF41">
    <property type="entry name" value="INOSOSE DEHYDRATASE"/>
    <property type="match status" value="1"/>
</dbReference>
<dbReference type="PANTHER" id="PTHR12110">
    <property type="entry name" value="HYDROXYPYRUVATE ISOMERASE"/>
    <property type="match status" value="1"/>
</dbReference>
<reference evidence="3" key="1">
    <citation type="submission" date="2016-10" db="EMBL/GenBank/DDBJ databases">
        <authorList>
            <person name="Varghese N."/>
            <person name="Submissions S."/>
        </authorList>
    </citation>
    <scope>NUCLEOTIDE SEQUENCE [LARGE SCALE GENOMIC DNA]</scope>
    <source>
        <strain evidence="3">DSM 25811 / CCM 8410 / LMG 26954 / E90</strain>
    </source>
</reference>
<keyword evidence="3" id="KW-1185">Reference proteome</keyword>
<evidence type="ECO:0000313" key="2">
    <source>
        <dbReference type="EMBL" id="SDD60984.1"/>
    </source>
</evidence>